<name>A0A0J9T828_PLAVI</name>
<feature type="transmembrane region" description="Helical" evidence="1">
    <location>
        <begin position="138"/>
        <end position="158"/>
    </location>
</feature>
<feature type="transmembrane region" description="Helical" evidence="1">
    <location>
        <begin position="186"/>
        <end position="209"/>
    </location>
</feature>
<feature type="transmembrane region" description="Helical" evidence="1">
    <location>
        <begin position="431"/>
        <end position="453"/>
    </location>
</feature>
<evidence type="ECO:0000313" key="3">
    <source>
        <dbReference type="Proteomes" id="UP000053776"/>
    </source>
</evidence>
<keyword evidence="1" id="KW-0812">Transmembrane</keyword>
<gene>
    <name evidence="2" type="ORF">PVMG_00020</name>
</gene>
<evidence type="ECO:0008006" key="4">
    <source>
        <dbReference type="Google" id="ProtNLM"/>
    </source>
</evidence>
<reference evidence="2 3" key="1">
    <citation type="submission" date="2011-08" db="EMBL/GenBank/DDBJ databases">
        <title>The Genome Sequence of Plasmodium vivax Mauritania I.</title>
        <authorList>
            <consortium name="The Broad Institute Genome Sequencing Platform"/>
            <consortium name="The Broad Institute Genome Sequencing Center for Infectious Disease"/>
            <person name="Neafsey D."/>
            <person name="Carlton J."/>
            <person name="Barnwell J."/>
            <person name="Collins W."/>
            <person name="Escalante A."/>
            <person name="Mullikin J."/>
            <person name="Saul A."/>
            <person name="Guigo R."/>
            <person name="Camara F."/>
            <person name="Young S.K."/>
            <person name="Zeng Q."/>
            <person name="Gargeya S."/>
            <person name="Fitzgerald M."/>
            <person name="Haas B."/>
            <person name="Abouelleil A."/>
            <person name="Alvarado L."/>
            <person name="Arachchi H.M."/>
            <person name="Berlin A."/>
            <person name="Brown A."/>
            <person name="Chapman S.B."/>
            <person name="Chen Z."/>
            <person name="Dunbar C."/>
            <person name="Freedman E."/>
            <person name="Gearin G."/>
            <person name="Gellesch M."/>
            <person name="Goldberg J."/>
            <person name="Griggs A."/>
            <person name="Gujja S."/>
            <person name="Heiman D."/>
            <person name="Howarth C."/>
            <person name="Larson L."/>
            <person name="Lui A."/>
            <person name="MacDonald P.J.P."/>
            <person name="Montmayeur A."/>
            <person name="Murphy C."/>
            <person name="Neiman D."/>
            <person name="Pearson M."/>
            <person name="Priest M."/>
            <person name="Roberts A."/>
            <person name="Saif S."/>
            <person name="Shea T."/>
            <person name="Shenoy N."/>
            <person name="Sisk P."/>
            <person name="Stolte C."/>
            <person name="Sykes S."/>
            <person name="Wortman J."/>
            <person name="Nusbaum C."/>
            <person name="Birren B."/>
        </authorList>
    </citation>
    <scope>NUCLEOTIDE SEQUENCE [LARGE SCALE GENOMIC DNA]</scope>
    <source>
        <strain evidence="2 3">Mauritania I</strain>
    </source>
</reference>
<accession>A0A0J9T828</accession>
<keyword evidence="1" id="KW-1133">Transmembrane helix</keyword>
<dbReference type="AlphaFoldDB" id="A0A0J9T828"/>
<dbReference type="InterPro" id="IPR022139">
    <property type="entry name" value="Fam-L/Fam-M-like_plasmodium"/>
</dbReference>
<proteinExistence type="predicted"/>
<dbReference type="EMBL" id="KQ235088">
    <property type="protein sequence ID" value="KMZ91146.1"/>
    <property type="molecule type" value="Genomic_DNA"/>
</dbReference>
<evidence type="ECO:0000313" key="2">
    <source>
        <dbReference type="EMBL" id="KMZ91146.1"/>
    </source>
</evidence>
<dbReference type="Pfam" id="PF12420">
    <property type="entry name" value="DUF3671"/>
    <property type="match status" value="2"/>
</dbReference>
<sequence length="481" mass="55680">MYICLFLQSSFTNDLYDRSNLSGTSGRITHRIMAKDELGEKSNLAGLIVSSSIYGDNIKLKNDKEHASIYAKLERCDSNNLEKYKKALRKKYSNKKGISKLDCYCERKIFNKIDKIYEVAKNRNNDRNSINKIINKKYGLKFVLLCLYPLTGLVMPWLSSLQNKTSGTEYDYSKTILGKTGLPYEAATSISAIIIISNFIALFVIIYIIMKFIKYEKLKAGKGKMGHALSRALENGNKVNISLVMRTHRLLDKHEYQNEISSSELKNKVSYNRDYYKLEKGKGNNNTFEQLKQGRSNNVDNYLKSYKKRYSKKRGLKKLDCYYENKVFNNFRHMCDIAEKRKNDKKRSKYFFFKKYDIGVFLLSLLPFIGLMHPILFGLGHKYPGILGACIDSHIDTNNAHKTGPGGSDEFTTCSRKWMYEYRGSIDYTGLAYMIVSLIIASVVLFVVIYILLKLIKYQRLKSGRGKMNINQYYHFCKEIF</sequence>
<evidence type="ECO:0000256" key="1">
    <source>
        <dbReference type="SAM" id="Phobius"/>
    </source>
</evidence>
<dbReference type="Proteomes" id="UP000053776">
    <property type="component" value="Unassembled WGS sequence"/>
</dbReference>
<protein>
    <recommendedName>
        <fullName evidence="4">Variable surface protein</fullName>
    </recommendedName>
</protein>
<organism evidence="2 3">
    <name type="scientific">Plasmodium vivax Mauritania I</name>
    <dbReference type="NCBI Taxonomy" id="1035515"/>
    <lineage>
        <taxon>Eukaryota</taxon>
        <taxon>Sar</taxon>
        <taxon>Alveolata</taxon>
        <taxon>Apicomplexa</taxon>
        <taxon>Aconoidasida</taxon>
        <taxon>Haemosporida</taxon>
        <taxon>Plasmodiidae</taxon>
        <taxon>Plasmodium</taxon>
        <taxon>Plasmodium (Plasmodium)</taxon>
    </lineage>
</organism>
<feature type="transmembrane region" description="Helical" evidence="1">
    <location>
        <begin position="356"/>
        <end position="377"/>
    </location>
</feature>
<keyword evidence="1" id="KW-0472">Membrane</keyword>